<organism evidence="1 2">
    <name type="scientific">Aliivibrio fischeri</name>
    <name type="common">Vibrio fischeri</name>
    <dbReference type="NCBI Taxonomy" id="668"/>
    <lineage>
        <taxon>Bacteria</taxon>
        <taxon>Pseudomonadati</taxon>
        <taxon>Pseudomonadota</taxon>
        <taxon>Gammaproteobacteria</taxon>
        <taxon>Vibrionales</taxon>
        <taxon>Vibrionaceae</taxon>
        <taxon>Aliivibrio</taxon>
    </lineage>
</organism>
<proteinExistence type="predicted"/>
<comment type="caution">
    <text evidence="1">The sequence shown here is derived from an EMBL/GenBank/DDBJ whole genome shotgun (WGS) entry which is preliminary data.</text>
</comment>
<dbReference type="Proteomes" id="UP000321787">
    <property type="component" value="Unassembled WGS sequence"/>
</dbReference>
<dbReference type="RefSeq" id="WP_146864994.1">
    <property type="nucleotide sequence ID" value="NZ_BJTZ01000017.1"/>
</dbReference>
<dbReference type="EMBL" id="BJTZ01000017">
    <property type="protein sequence ID" value="GEK14615.1"/>
    <property type="molecule type" value="Genomic_DNA"/>
</dbReference>
<gene>
    <name evidence="1" type="primary">pilA2</name>
    <name evidence="1" type="ORF">AFI02nite_26510</name>
</gene>
<sequence length="128" mass="14133">MKSNKKFRQKELIVAVMILGALGFAAKPFFSNIESKAKQRVLSNIKTSVEHANQIASDDPLDNNSIIRLIKPEDNLLVSIQEVDGQQQLYIGFADSAENIKSADCYFMYNQANQSSSVSSSKLEISGC</sequence>
<evidence type="ECO:0000313" key="2">
    <source>
        <dbReference type="Proteomes" id="UP000321787"/>
    </source>
</evidence>
<evidence type="ECO:0000313" key="1">
    <source>
        <dbReference type="EMBL" id="GEK14615.1"/>
    </source>
</evidence>
<protein>
    <submittedName>
        <fullName evidence="1">PilA type-IV pilus protein</fullName>
    </submittedName>
</protein>
<name>A0A510UP31_ALIFS</name>
<reference evidence="1 2" key="1">
    <citation type="submission" date="2019-07" db="EMBL/GenBank/DDBJ databases">
        <title>Whole genome shotgun sequence of Aliivibrio fischeri NBRC 101058.</title>
        <authorList>
            <person name="Hosoyama A."/>
            <person name="Uohara A."/>
            <person name="Ohji S."/>
            <person name="Ichikawa N."/>
        </authorList>
    </citation>
    <scope>NUCLEOTIDE SEQUENCE [LARGE SCALE GENOMIC DNA]</scope>
    <source>
        <strain evidence="1 2">NBRC 101058</strain>
    </source>
</reference>
<accession>A0A510UP31</accession>
<dbReference type="AlphaFoldDB" id="A0A510UP31"/>